<dbReference type="InterPro" id="IPR039657">
    <property type="entry name" value="Dimethylallyltransferase"/>
</dbReference>
<dbReference type="PANTHER" id="PTHR11088">
    <property type="entry name" value="TRNA DIMETHYLALLYLTRANSFERASE"/>
    <property type="match status" value="1"/>
</dbReference>
<gene>
    <name evidence="6" type="ORF">SVIM_LOCUS116585</name>
</gene>
<evidence type="ECO:0000256" key="1">
    <source>
        <dbReference type="ARBA" id="ARBA00005842"/>
    </source>
</evidence>
<dbReference type="SUPFAM" id="SSF52540">
    <property type="entry name" value="P-loop containing nucleoside triphosphate hydrolases"/>
    <property type="match status" value="1"/>
</dbReference>
<dbReference type="Gene3D" id="3.40.50.300">
    <property type="entry name" value="P-loop containing nucleotide triphosphate hydrolases"/>
    <property type="match status" value="1"/>
</dbReference>
<name>A0A6N2KQP5_SALVM</name>
<evidence type="ECO:0000256" key="5">
    <source>
        <dbReference type="ARBA" id="ARBA00022840"/>
    </source>
</evidence>
<dbReference type="EMBL" id="CAADRP010000602">
    <property type="protein sequence ID" value="VFU30322.1"/>
    <property type="molecule type" value="Genomic_DNA"/>
</dbReference>
<evidence type="ECO:0000256" key="2">
    <source>
        <dbReference type="ARBA" id="ARBA00022679"/>
    </source>
</evidence>
<dbReference type="AlphaFoldDB" id="A0A6N2KQP5"/>
<dbReference type="GO" id="GO:0052381">
    <property type="term" value="F:tRNA dimethylallyltransferase activity"/>
    <property type="evidence" value="ECO:0007669"/>
    <property type="project" value="TreeGrafter"/>
</dbReference>
<dbReference type="PANTHER" id="PTHR11088:SF74">
    <property type="entry name" value="ADENYLATE ISOPENTENYLTRANSFERASE 5, CHLOROPLASTIC"/>
    <property type="match status" value="1"/>
</dbReference>
<dbReference type="InterPro" id="IPR027417">
    <property type="entry name" value="P-loop_NTPase"/>
</dbReference>
<evidence type="ECO:0000313" key="6">
    <source>
        <dbReference type="EMBL" id="VFU30322.1"/>
    </source>
</evidence>
<dbReference type="GO" id="GO:0009691">
    <property type="term" value="P:cytokinin biosynthetic process"/>
    <property type="evidence" value="ECO:0007669"/>
    <property type="project" value="UniProtKB-KW"/>
</dbReference>
<keyword evidence="5" id="KW-0067">ATP-binding</keyword>
<dbReference type="Pfam" id="PF01715">
    <property type="entry name" value="IPPT"/>
    <property type="match status" value="1"/>
</dbReference>
<protein>
    <submittedName>
        <fullName evidence="6">Uncharacterized protein</fullName>
    </submittedName>
</protein>
<dbReference type="GO" id="GO:0006400">
    <property type="term" value="P:tRNA modification"/>
    <property type="evidence" value="ECO:0007669"/>
    <property type="project" value="TreeGrafter"/>
</dbReference>
<accession>A0A6N2KQP5</accession>
<keyword evidence="2" id="KW-0808">Transferase</keyword>
<keyword evidence="3" id="KW-0203">Cytokinin biosynthesis</keyword>
<evidence type="ECO:0000256" key="3">
    <source>
        <dbReference type="ARBA" id="ARBA00022712"/>
    </source>
</evidence>
<comment type="similarity">
    <text evidence="1">Belongs to the IPP transferase family.</text>
</comment>
<dbReference type="GO" id="GO:0005524">
    <property type="term" value="F:ATP binding"/>
    <property type="evidence" value="ECO:0007669"/>
    <property type="project" value="UniProtKB-KW"/>
</dbReference>
<reference evidence="6" key="1">
    <citation type="submission" date="2019-03" db="EMBL/GenBank/DDBJ databases">
        <authorList>
            <person name="Mank J."/>
            <person name="Almeida P."/>
        </authorList>
    </citation>
    <scope>NUCLEOTIDE SEQUENCE</scope>
    <source>
        <strain evidence="6">78183</strain>
    </source>
</reference>
<keyword evidence="4" id="KW-0547">Nucleotide-binding</keyword>
<proteinExistence type="inferred from homology"/>
<dbReference type="GO" id="GO:0005739">
    <property type="term" value="C:mitochondrion"/>
    <property type="evidence" value="ECO:0007669"/>
    <property type="project" value="TreeGrafter"/>
</dbReference>
<organism evidence="6">
    <name type="scientific">Salix viminalis</name>
    <name type="common">Common osier</name>
    <name type="synonym">Basket willow</name>
    <dbReference type="NCBI Taxonomy" id="40686"/>
    <lineage>
        <taxon>Eukaryota</taxon>
        <taxon>Viridiplantae</taxon>
        <taxon>Streptophyta</taxon>
        <taxon>Embryophyta</taxon>
        <taxon>Tracheophyta</taxon>
        <taxon>Spermatophyta</taxon>
        <taxon>Magnoliopsida</taxon>
        <taxon>eudicotyledons</taxon>
        <taxon>Gunneridae</taxon>
        <taxon>Pentapetalae</taxon>
        <taxon>rosids</taxon>
        <taxon>fabids</taxon>
        <taxon>Malpighiales</taxon>
        <taxon>Salicaceae</taxon>
        <taxon>Saliceae</taxon>
        <taxon>Salix</taxon>
    </lineage>
</organism>
<sequence>MLERATTPHSPPRYIKRPNTFSNDHEAFFVCLQTSTASCEFSRGAQHETFFRRKDKVVFVLGPTGTGKSRLAIDLATHFPAEVVNCDKMQVYKGLDIVTNKVTEEECRGVPHHLLGIADPDADFTSEDFRHHASLVVESIVTRDRLPIIAADPIRLIDEVRNVFDPTKFDDYHKESSGNWGS</sequence>
<evidence type="ECO:0000256" key="4">
    <source>
        <dbReference type="ARBA" id="ARBA00022741"/>
    </source>
</evidence>